<gene>
    <name evidence="5" type="ORF">GOP47_0018973</name>
</gene>
<feature type="chain" id="PRO_5039148072" description="Cupin type-1 domain-containing protein" evidence="3">
    <location>
        <begin position="22"/>
        <end position="401"/>
    </location>
</feature>
<dbReference type="OrthoDB" id="1903982at2759"/>
<name>A0A9D4UE78_ADICA</name>
<dbReference type="SMART" id="SM00835">
    <property type="entry name" value="Cupin_1"/>
    <property type="match status" value="1"/>
</dbReference>
<sequence length="401" mass="44773">MKRAAMDSCLLLLFMCASILSTPVSPSFLGFGSEYNPEGPDHEMKFEPRQPESIFESDGAKFTPPQYANSHRVLVVISGCAYMGLILPMGTKANIRKISKGEVIAVPRGMPIYMYNDGEEPCTFLTFANIRSPMIHGRHRYEAFHLSGARTENKMGGIMHGFSQDMFMEAMDLDKQTMRQWLENQDGVAIVKMSREQRPSRKEFGKEEAEIEGGGLMADFGYHLEKAHRDIVHPQAGQLTVVNGYKLPVLKAFGHVDWVLEAAEKSIEGSRMAHQCRPYDLLCSRICSCSGDEGFDAALVMNSHMPISMHLTGKDSVFNMMRPEVRMGTFKISKELDKRVHEESSRRHTAILLPPRGRAPRDGQLGDEDEALRENGGVVAAGSSSTMDDVREAIWSMFEVA</sequence>
<protein>
    <recommendedName>
        <fullName evidence="4">Cupin type-1 domain-containing protein</fullName>
    </recommendedName>
</protein>
<dbReference type="Gene3D" id="2.60.120.10">
    <property type="entry name" value="Jelly Rolls"/>
    <property type="match status" value="2"/>
</dbReference>
<accession>A0A9D4UE78</accession>
<dbReference type="PANTHER" id="PTHR31189">
    <property type="entry name" value="OS03G0336100 PROTEIN-RELATED"/>
    <property type="match status" value="1"/>
</dbReference>
<dbReference type="EMBL" id="JABFUD020000018">
    <property type="protein sequence ID" value="KAI5066349.1"/>
    <property type="molecule type" value="Genomic_DNA"/>
</dbReference>
<evidence type="ECO:0000313" key="6">
    <source>
        <dbReference type="Proteomes" id="UP000886520"/>
    </source>
</evidence>
<evidence type="ECO:0000259" key="4">
    <source>
        <dbReference type="SMART" id="SM00835"/>
    </source>
</evidence>
<feature type="domain" description="Cupin type-1" evidence="4">
    <location>
        <begin position="27"/>
        <end position="179"/>
    </location>
</feature>
<feature type="signal peptide" evidence="3">
    <location>
        <begin position="1"/>
        <end position="21"/>
    </location>
</feature>
<evidence type="ECO:0000313" key="5">
    <source>
        <dbReference type="EMBL" id="KAI5066349.1"/>
    </source>
</evidence>
<dbReference type="InterPro" id="IPR050253">
    <property type="entry name" value="Seed_Storage-Functional"/>
</dbReference>
<evidence type="ECO:0000256" key="1">
    <source>
        <dbReference type="SAM" id="MobiDB-lite"/>
    </source>
</evidence>
<dbReference type="InterPro" id="IPR014710">
    <property type="entry name" value="RmlC-like_jellyroll"/>
</dbReference>
<feature type="transmembrane region" description="Helical" evidence="2">
    <location>
        <begin position="73"/>
        <end position="90"/>
    </location>
</feature>
<organism evidence="5 6">
    <name type="scientific">Adiantum capillus-veneris</name>
    <name type="common">Maidenhair fern</name>
    <dbReference type="NCBI Taxonomy" id="13818"/>
    <lineage>
        <taxon>Eukaryota</taxon>
        <taxon>Viridiplantae</taxon>
        <taxon>Streptophyta</taxon>
        <taxon>Embryophyta</taxon>
        <taxon>Tracheophyta</taxon>
        <taxon>Polypodiopsida</taxon>
        <taxon>Polypodiidae</taxon>
        <taxon>Polypodiales</taxon>
        <taxon>Pteridineae</taxon>
        <taxon>Pteridaceae</taxon>
        <taxon>Vittarioideae</taxon>
        <taxon>Adiantum</taxon>
    </lineage>
</organism>
<dbReference type="InterPro" id="IPR011051">
    <property type="entry name" value="RmlC_Cupin_sf"/>
</dbReference>
<keyword evidence="2" id="KW-1133">Transmembrane helix</keyword>
<comment type="caution">
    <text evidence="5">The sequence shown here is derived from an EMBL/GenBank/DDBJ whole genome shotgun (WGS) entry which is preliminary data.</text>
</comment>
<dbReference type="InterPro" id="IPR006045">
    <property type="entry name" value="Cupin_1"/>
</dbReference>
<dbReference type="PANTHER" id="PTHR31189:SF54">
    <property type="entry name" value="11S GLOBULIN SEED STORAGE PROTEIN 2-LIKE"/>
    <property type="match status" value="1"/>
</dbReference>
<dbReference type="Pfam" id="PF00190">
    <property type="entry name" value="Cupin_1"/>
    <property type="match status" value="1"/>
</dbReference>
<reference evidence="5" key="1">
    <citation type="submission" date="2021-01" db="EMBL/GenBank/DDBJ databases">
        <title>Adiantum capillus-veneris genome.</title>
        <authorList>
            <person name="Fang Y."/>
            <person name="Liao Q."/>
        </authorList>
    </citation>
    <scope>NUCLEOTIDE SEQUENCE</scope>
    <source>
        <strain evidence="5">H3</strain>
        <tissue evidence="5">Leaf</tissue>
    </source>
</reference>
<keyword evidence="6" id="KW-1185">Reference proteome</keyword>
<proteinExistence type="predicted"/>
<evidence type="ECO:0000256" key="3">
    <source>
        <dbReference type="SAM" id="SignalP"/>
    </source>
</evidence>
<dbReference type="Proteomes" id="UP000886520">
    <property type="component" value="Chromosome 18"/>
</dbReference>
<keyword evidence="3" id="KW-0732">Signal</keyword>
<evidence type="ECO:0000256" key="2">
    <source>
        <dbReference type="SAM" id="Phobius"/>
    </source>
</evidence>
<dbReference type="SUPFAM" id="SSF51182">
    <property type="entry name" value="RmlC-like cupins"/>
    <property type="match status" value="1"/>
</dbReference>
<dbReference type="AlphaFoldDB" id="A0A9D4UE78"/>
<keyword evidence="2" id="KW-0472">Membrane</keyword>
<feature type="region of interest" description="Disordered" evidence="1">
    <location>
        <begin position="354"/>
        <end position="374"/>
    </location>
</feature>
<keyword evidence="2" id="KW-0812">Transmembrane</keyword>